<feature type="compositionally biased region" description="Basic and acidic residues" evidence="3">
    <location>
        <begin position="384"/>
        <end position="407"/>
    </location>
</feature>
<dbReference type="GO" id="GO:0009897">
    <property type="term" value="C:external side of plasma membrane"/>
    <property type="evidence" value="ECO:0007669"/>
    <property type="project" value="TreeGrafter"/>
</dbReference>
<keyword evidence="2" id="KW-1015">Disulfide bond</keyword>
<evidence type="ECO:0000256" key="1">
    <source>
        <dbReference type="ARBA" id="ARBA00022729"/>
    </source>
</evidence>
<proteinExistence type="predicted"/>
<keyword evidence="4" id="KW-0812">Transmembrane</keyword>
<feature type="signal peptide" evidence="5">
    <location>
        <begin position="1"/>
        <end position="21"/>
    </location>
</feature>
<evidence type="ECO:0000256" key="4">
    <source>
        <dbReference type="SAM" id="Phobius"/>
    </source>
</evidence>
<dbReference type="SUPFAM" id="SSF48726">
    <property type="entry name" value="Immunoglobulin"/>
    <property type="match status" value="2"/>
</dbReference>
<evidence type="ECO:0000256" key="5">
    <source>
        <dbReference type="SAM" id="SignalP"/>
    </source>
</evidence>
<evidence type="ECO:0000259" key="6">
    <source>
        <dbReference type="PROSITE" id="PS50835"/>
    </source>
</evidence>
<dbReference type="InterPro" id="IPR050488">
    <property type="entry name" value="Ig_Fc_receptor"/>
</dbReference>
<dbReference type="EMBL" id="SRMA01026481">
    <property type="protein sequence ID" value="TRY83353.1"/>
    <property type="molecule type" value="Genomic_DNA"/>
</dbReference>
<evidence type="ECO:0000256" key="2">
    <source>
        <dbReference type="ARBA" id="ARBA00023157"/>
    </source>
</evidence>
<dbReference type="GO" id="GO:0004888">
    <property type="term" value="F:transmembrane signaling receptor activity"/>
    <property type="evidence" value="ECO:0007669"/>
    <property type="project" value="TreeGrafter"/>
</dbReference>
<dbReference type="InterPro" id="IPR007110">
    <property type="entry name" value="Ig-like_dom"/>
</dbReference>
<dbReference type="OrthoDB" id="6151406at2759"/>
<organism evidence="7 8">
    <name type="scientific">Danionella cerebrum</name>
    <dbReference type="NCBI Taxonomy" id="2873325"/>
    <lineage>
        <taxon>Eukaryota</taxon>
        <taxon>Metazoa</taxon>
        <taxon>Chordata</taxon>
        <taxon>Craniata</taxon>
        <taxon>Vertebrata</taxon>
        <taxon>Euteleostomi</taxon>
        <taxon>Actinopterygii</taxon>
        <taxon>Neopterygii</taxon>
        <taxon>Teleostei</taxon>
        <taxon>Ostariophysi</taxon>
        <taxon>Cypriniformes</taxon>
        <taxon>Danionidae</taxon>
        <taxon>Danioninae</taxon>
        <taxon>Danionella</taxon>
    </lineage>
</organism>
<dbReference type="PROSITE" id="PS50835">
    <property type="entry name" value="IG_LIKE"/>
    <property type="match status" value="2"/>
</dbReference>
<dbReference type="Gene3D" id="2.60.40.10">
    <property type="entry name" value="Immunoglobulins"/>
    <property type="match status" value="2"/>
</dbReference>
<dbReference type="AlphaFoldDB" id="A0A553Q099"/>
<evidence type="ECO:0000313" key="7">
    <source>
        <dbReference type="EMBL" id="TRY83353.1"/>
    </source>
</evidence>
<dbReference type="PANTHER" id="PTHR11481:SF64">
    <property type="entry name" value="FC RECEPTOR-LIKE PROTEIN 4"/>
    <property type="match status" value="1"/>
</dbReference>
<dbReference type="STRING" id="623744.A0A553Q099"/>
<accession>A0A553Q099</accession>
<keyword evidence="4" id="KW-0472">Membrane</keyword>
<feature type="chain" id="PRO_5022131088" description="Ig-like domain-containing protein" evidence="5">
    <location>
        <begin position="22"/>
        <end position="433"/>
    </location>
</feature>
<feature type="region of interest" description="Disordered" evidence="3">
    <location>
        <begin position="376"/>
        <end position="407"/>
    </location>
</feature>
<dbReference type="SMART" id="SM00409">
    <property type="entry name" value="IG"/>
    <property type="match status" value="2"/>
</dbReference>
<feature type="transmembrane region" description="Helical" evidence="4">
    <location>
        <begin position="345"/>
        <end position="369"/>
    </location>
</feature>
<feature type="domain" description="Ig-like" evidence="6">
    <location>
        <begin position="252"/>
        <end position="332"/>
    </location>
</feature>
<name>A0A553Q099_9TELE</name>
<dbReference type="InterPro" id="IPR003599">
    <property type="entry name" value="Ig_sub"/>
</dbReference>
<reference evidence="7 8" key="1">
    <citation type="journal article" date="2019" name="Sci. Data">
        <title>Hybrid genome assembly and annotation of Danionella translucida.</title>
        <authorList>
            <person name="Kadobianskyi M."/>
            <person name="Schulze L."/>
            <person name="Schuelke M."/>
            <person name="Judkewitz B."/>
        </authorList>
    </citation>
    <scope>NUCLEOTIDE SEQUENCE [LARGE SCALE GENOMIC DNA]</scope>
    <source>
        <strain evidence="7 8">Bolton</strain>
    </source>
</reference>
<keyword evidence="8" id="KW-1185">Reference proteome</keyword>
<gene>
    <name evidence="7" type="ORF">DNTS_015073</name>
</gene>
<dbReference type="PANTHER" id="PTHR11481">
    <property type="entry name" value="IMMUNOGLOBULIN FC RECEPTOR"/>
    <property type="match status" value="1"/>
</dbReference>
<dbReference type="GO" id="GO:0007166">
    <property type="term" value="P:cell surface receptor signaling pathway"/>
    <property type="evidence" value="ECO:0007669"/>
    <property type="project" value="TreeGrafter"/>
</dbReference>
<dbReference type="InterPro" id="IPR036179">
    <property type="entry name" value="Ig-like_dom_sf"/>
</dbReference>
<dbReference type="InterPro" id="IPR003598">
    <property type="entry name" value="Ig_sub2"/>
</dbReference>
<dbReference type="Proteomes" id="UP000316079">
    <property type="component" value="Unassembled WGS sequence"/>
</dbReference>
<evidence type="ECO:0000256" key="3">
    <source>
        <dbReference type="SAM" id="MobiDB-lite"/>
    </source>
</evidence>
<feature type="domain" description="Ig-like" evidence="6">
    <location>
        <begin position="116"/>
        <end position="249"/>
    </location>
</feature>
<protein>
    <recommendedName>
        <fullName evidence="6">Ig-like domain-containing protein</fullName>
    </recommendedName>
</protein>
<keyword evidence="4" id="KW-1133">Transmembrane helix</keyword>
<dbReference type="InterPro" id="IPR013783">
    <property type="entry name" value="Ig-like_fold"/>
</dbReference>
<dbReference type="GO" id="GO:0006955">
    <property type="term" value="P:immune response"/>
    <property type="evidence" value="ECO:0007669"/>
    <property type="project" value="TreeGrafter"/>
</dbReference>
<dbReference type="SMART" id="SM00408">
    <property type="entry name" value="IGc2"/>
    <property type="match status" value="2"/>
</dbReference>
<sequence length="433" mass="48870">MDVSILLLMLSLIFNIPPGENDERPKAKVILTPNKDDPSSAECKLPGDEKDWTFRWFHEGSTHNLSTDRKFNIENSESHIKKKIFCSGKRVSDGQESENSDAVELKLPLSTGSLRPALTIQTNPSMVFRGDTIIILCEIQGEDWKYTFKCGDEEYNSYSKEFSFVAESSQICKCHSCSGETCSEWSNETSLIVTGKAWRQTWIWYKDSQKIKTGSETLMLTGLNVSNGGKYQCKPEGRKQSQPARLMVTERPKAFVHTDPEDRRVLRGHTVLLLCEIEKSSVTRWSISWFKDSQIPFSDSNEYRINSMNESHEGLYRCVGNEAEGSRRSAISDGITLELSGPAGLYALISGTVAALSIGILLISLLLICHCKRKKDGESSSSDVKLRRVRETEEEKNKQRLESDTRKSLTDVTYAQIDLDSVRMMKDKEQTGE</sequence>
<evidence type="ECO:0000313" key="8">
    <source>
        <dbReference type="Proteomes" id="UP000316079"/>
    </source>
</evidence>
<comment type="caution">
    <text evidence="7">The sequence shown here is derived from an EMBL/GenBank/DDBJ whole genome shotgun (WGS) entry which is preliminary data.</text>
</comment>
<keyword evidence="1 5" id="KW-0732">Signal</keyword>